<dbReference type="AlphaFoldDB" id="A0A2N0VFH0"/>
<evidence type="ECO:0000313" key="3">
    <source>
        <dbReference type="EMBL" id="PKD42925.1"/>
    </source>
</evidence>
<protein>
    <recommendedName>
        <fullName evidence="2">UspA domain-containing protein</fullName>
    </recommendedName>
</protein>
<comment type="similarity">
    <text evidence="1">Belongs to the universal stress protein A family.</text>
</comment>
<dbReference type="OrthoDB" id="1522603at2"/>
<name>A0A2N0VFH0_9BACT</name>
<dbReference type="Pfam" id="PF00582">
    <property type="entry name" value="Usp"/>
    <property type="match status" value="2"/>
</dbReference>
<comment type="caution">
    <text evidence="3">The sequence shown here is derived from an EMBL/GenBank/DDBJ whole genome shotgun (WGS) entry which is preliminary data.</text>
</comment>
<dbReference type="RefSeq" id="WP_101073978.1">
    <property type="nucleotide sequence ID" value="NZ_PISP01000004.1"/>
</dbReference>
<sequence>MITFKKILVPTDFSKGAEGAYAVAQKIADRFGGQIDFIHVVPTLKYVNESIKRLGVPLDMNKDIYPRVIEEAEQNIKKAMNSYIADKNKGDAVVKIDRRPSETIIEHASKNNYDLILIGAKGAHQTKMLRGSVTERVIRRSKIPVFSVGDRFNADEVKNIMVTTDTSELSLASFPMAAALADSFGARLTLFHVIELYGSISEDIPRTPAKGETISIYEAIIERLNNFLTKRKIDNIHVQRTGVTFEDEVVITDGDQSRTIPLFTKIEKGVSAHYEIENYASESADLVIMATHGYSGFAHLILGSTAEKVAQYVSKPVLTVRPDEKDFEEA</sequence>
<dbReference type="InterPro" id="IPR006016">
    <property type="entry name" value="UspA"/>
</dbReference>
<dbReference type="PANTHER" id="PTHR46268:SF25">
    <property type="entry name" value="USPA DOMAIN PROTEIN"/>
    <property type="match status" value="1"/>
</dbReference>
<feature type="domain" description="UspA" evidence="2">
    <location>
        <begin position="4"/>
        <end position="146"/>
    </location>
</feature>
<evidence type="ECO:0000313" key="4">
    <source>
        <dbReference type="Proteomes" id="UP000233398"/>
    </source>
</evidence>
<dbReference type="EMBL" id="PISP01000004">
    <property type="protein sequence ID" value="PKD42925.1"/>
    <property type="molecule type" value="Genomic_DNA"/>
</dbReference>
<proteinExistence type="inferred from homology"/>
<organism evidence="3 4">
    <name type="scientific">Rhodohalobacter barkolensis</name>
    <dbReference type="NCBI Taxonomy" id="2053187"/>
    <lineage>
        <taxon>Bacteria</taxon>
        <taxon>Pseudomonadati</taxon>
        <taxon>Balneolota</taxon>
        <taxon>Balneolia</taxon>
        <taxon>Balneolales</taxon>
        <taxon>Balneolaceae</taxon>
        <taxon>Rhodohalobacter</taxon>
    </lineage>
</organism>
<reference evidence="3 4" key="1">
    <citation type="submission" date="2017-11" db="EMBL/GenBank/DDBJ databases">
        <title>Rhodohalobacter 15182 sp. nov., isolated from a salt lake.</title>
        <authorList>
            <person name="Han S."/>
        </authorList>
    </citation>
    <scope>NUCLEOTIDE SEQUENCE [LARGE SCALE GENOMIC DNA]</scope>
    <source>
        <strain evidence="3 4">15182</strain>
    </source>
</reference>
<dbReference type="Proteomes" id="UP000233398">
    <property type="component" value="Unassembled WGS sequence"/>
</dbReference>
<accession>A0A2N0VFH0</accession>
<dbReference type="SUPFAM" id="SSF52402">
    <property type="entry name" value="Adenine nucleotide alpha hydrolases-like"/>
    <property type="match status" value="2"/>
</dbReference>
<feature type="domain" description="UspA" evidence="2">
    <location>
        <begin position="157"/>
        <end position="321"/>
    </location>
</feature>
<dbReference type="CDD" id="cd00293">
    <property type="entry name" value="USP-like"/>
    <property type="match status" value="2"/>
</dbReference>
<evidence type="ECO:0000256" key="1">
    <source>
        <dbReference type="ARBA" id="ARBA00008791"/>
    </source>
</evidence>
<dbReference type="PANTHER" id="PTHR46268">
    <property type="entry name" value="STRESS RESPONSE PROTEIN NHAX"/>
    <property type="match status" value="1"/>
</dbReference>
<evidence type="ECO:0000259" key="2">
    <source>
        <dbReference type="Pfam" id="PF00582"/>
    </source>
</evidence>
<dbReference type="InterPro" id="IPR014729">
    <property type="entry name" value="Rossmann-like_a/b/a_fold"/>
</dbReference>
<dbReference type="InterPro" id="IPR006015">
    <property type="entry name" value="Universal_stress_UspA"/>
</dbReference>
<dbReference type="Gene3D" id="3.40.50.620">
    <property type="entry name" value="HUPs"/>
    <property type="match status" value="2"/>
</dbReference>
<keyword evidence="4" id="KW-1185">Reference proteome</keyword>
<dbReference type="PRINTS" id="PR01438">
    <property type="entry name" value="UNVRSLSTRESS"/>
</dbReference>
<gene>
    <name evidence="3" type="ORF">CWD77_12800</name>
</gene>